<name>A0ABM1JCI9_POLDO</name>
<proteinExistence type="predicted"/>
<protein>
    <submittedName>
        <fullName evidence="2">Uncharacterized protein LOC107073867</fullName>
    </submittedName>
</protein>
<reference evidence="2" key="1">
    <citation type="submission" date="2025-08" db="UniProtKB">
        <authorList>
            <consortium name="RefSeq"/>
        </authorList>
    </citation>
    <scope>IDENTIFICATION</scope>
    <source>
        <tissue evidence="2">Whole body</tissue>
    </source>
</reference>
<dbReference type="Proteomes" id="UP000694924">
    <property type="component" value="Unplaced"/>
</dbReference>
<sequence>MPPGDKPLPPAKSVFISQESDTISSSKIETGIGEMPEDFQEKSADGQTYIAIRCLPDDQGTYAYIGLNINKEISCTSSSICCSCTSSTSKSQTLDNISKITALGEHLSEAQMEDFYKHNIEPKISGDIIQLYQSLHTPQKTASSRQRDGMKFYNKLLRQIDNEITGVEYENDDVIKFLLNRLEQDLKKDPKMKYMFKLTPEQKNLKLLEILRQQVIVRLQKEKRRLLVTQIEEHMLTSSVDSKCCSSYKEKGTESMWELTVTKPLTDNDINKLCDLYPEEVVSTFLDLLIADRQVILQRGKRRQLQMIEKMKSEIDKEIQSDKAIYNKLRETYREWNEILSTIESMMYEAENKIVKNGEILGPKEGILENMIADIKETENLVMEEAHLGEILIEKIIEANMWTFSVQENDKKDESWEIKSAIENMRKQSKMYKLLINKQKRRIKQLHEKLFCCQK</sequence>
<keyword evidence="1" id="KW-1185">Reference proteome</keyword>
<dbReference type="GeneID" id="107073867"/>
<gene>
    <name evidence="2" type="primary">LOC107073867</name>
</gene>
<evidence type="ECO:0000313" key="2">
    <source>
        <dbReference type="RefSeq" id="XP_015190177.1"/>
    </source>
</evidence>
<evidence type="ECO:0000313" key="1">
    <source>
        <dbReference type="Proteomes" id="UP000694924"/>
    </source>
</evidence>
<dbReference type="RefSeq" id="XP_015190177.1">
    <property type="nucleotide sequence ID" value="XM_015334691.1"/>
</dbReference>
<organism evidence="1 2">
    <name type="scientific">Polistes dominula</name>
    <name type="common">European paper wasp</name>
    <name type="synonym">Vespa dominula</name>
    <dbReference type="NCBI Taxonomy" id="743375"/>
    <lineage>
        <taxon>Eukaryota</taxon>
        <taxon>Metazoa</taxon>
        <taxon>Ecdysozoa</taxon>
        <taxon>Arthropoda</taxon>
        <taxon>Hexapoda</taxon>
        <taxon>Insecta</taxon>
        <taxon>Pterygota</taxon>
        <taxon>Neoptera</taxon>
        <taxon>Endopterygota</taxon>
        <taxon>Hymenoptera</taxon>
        <taxon>Apocrita</taxon>
        <taxon>Aculeata</taxon>
        <taxon>Vespoidea</taxon>
        <taxon>Vespidae</taxon>
        <taxon>Polistinae</taxon>
        <taxon>Polistini</taxon>
        <taxon>Polistes</taxon>
    </lineage>
</organism>
<accession>A0ABM1JCI9</accession>